<dbReference type="Pfam" id="PF00512">
    <property type="entry name" value="HisKA"/>
    <property type="match status" value="1"/>
</dbReference>
<dbReference type="CDD" id="cd00130">
    <property type="entry name" value="PAS"/>
    <property type="match status" value="2"/>
</dbReference>
<dbReference type="NCBIfam" id="TIGR00229">
    <property type="entry name" value="sensory_box"/>
    <property type="match status" value="2"/>
</dbReference>
<dbReference type="InterPro" id="IPR052162">
    <property type="entry name" value="Sensor_kinase/Photoreceptor"/>
</dbReference>
<evidence type="ECO:0000259" key="6">
    <source>
        <dbReference type="PROSITE" id="PS50109"/>
    </source>
</evidence>
<dbReference type="InterPro" id="IPR036097">
    <property type="entry name" value="HisK_dim/P_sf"/>
</dbReference>
<evidence type="ECO:0000256" key="2">
    <source>
        <dbReference type="ARBA" id="ARBA00012438"/>
    </source>
</evidence>
<name>A0ABS0IKZ7_9BACT</name>
<dbReference type="PROSITE" id="PS50112">
    <property type="entry name" value="PAS"/>
    <property type="match status" value="2"/>
</dbReference>
<dbReference type="Gene3D" id="3.30.565.10">
    <property type="entry name" value="Histidine kinase-like ATPase, C-terminal domain"/>
    <property type="match status" value="1"/>
</dbReference>
<feature type="domain" description="PAS" evidence="7">
    <location>
        <begin position="135"/>
        <end position="205"/>
    </location>
</feature>
<comment type="caution">
    <text evidence="8">The sequence shown here is derived from an EMBL/GenBank/DDBJ whole genome shotgun (WGS) entry which is preliminary data.</text>
</comment>
<dbReference type="InterPro" id="IPR000014">
    <property type="entry name" value="PAS"/>
</dbReference>
<dbReference type="CDD" id="cd00082">
    <property type="entry name" value="HisKA"/>
    <property type="match status" value="1"/>
</dbReference>
<protein>
    <recommendedName>
        <fullName evidence="2">histidine kinase</fullName>
        <ecNumber evidence="2">2.7.13.3</ecNumber>
    </recommendedName>
</protein>
<evidence type="ECO:0000313" key="8">
    <source>
        <dbReference type="EMBL" id="MBF9239050.1"/>
    </source>
</evidence>
<dbReference type="PRINTS" id="PR00344">
    <property type="entry name" value="BCTRLSENSOR"/>
</dbReference>
<dbReference type="InterPro" id="IPR005467">
    <property type="entry name" value="His_kinase_dom"/>
</dbReference>
<dbReference type="SUPFAM" id="SSF47384">
    <property type="entry name" value="Homodimeric domain of signal transducing histidine kinase"/>
    <property type="match status" value="1"/>
</dbReference>
<accession>A0ABS0IKZ7</accession>
<dbReference type="SMART" id="SM00387">
    <property type="entry name" value="HATPase_c"/>
    <property type="match status" value="1"/>
</dbReference>
<dbReference type="InterPro" id="IPR003661">
    <property type="entry name" value="HisK_dim/P_dom"/>
</dbReference>
<dbReference type="EMBL" id="JADQDQ010000009">
    <property type="protein sequence ID" value="MBF9239050.1"/>
    <property type="molecule type" value="Genomic_DNA"/>
</dbReference>
<dbReference type="Pfam" id="PF08448">
    <property type="entry name" value="PAS_4"/>
    <property type="match status" value="2"/>
</dbReference>
<dbReference type="Pfam" id="PF02518">
    <property type="entry name" value="HATPase_c"/>
    <property type="match status" value="1"/>
</dbReference>
<evidence type="ECO:0000256" key="3">
    <source>
        <dbReference type="ARBA" id="ARBA00022553"/>
    </source>
</evidence>
<dbReference type="RefSeq" id="WP_196283408.1">
    <property type="nucleotide sequence ID" value="NZ_JADQDQ010000009.1"/>
</dbReference>
<dbReference type="InterPro" id="IPR003594">
    <property type="entry name" value="HATPase_dom"/>
</dbReference>
<keyword evidence="9" id="KW-1185">Reference proteome</keyword>
<dbReference type="InterPro" id="IPR036890">
    <property type="entry name" value="HATPase_C_sf"/>
</dbReference>
<dbReference type="SMART" id="SM00091">
    <property type="entry name" value="PAS"/>
    <property type="match status" value="2"/>
</dbReference>
<dbReference type="PROSITE" id="PS50109">
    <property type="entry name" value="HIS_KIN"/>
    <property type="match status" value="1"/>
</dbReference>
<evidence type="ECO:0000256" key="4">
    <source>
        <dbReference type="ARBA" id="ARBA00022679"/>
    </source>
</evidence>
<dbReference type="PANTHER" id="PTHR43304">
    <property type="entry name" value="PHYTOCHROME-LIKE PROTEIN CPH1"/>
    <property type="match status" value="1"/>
</dbReference>
<dbReference type="SMART" id="SM00388">
    <property type="entry name" value="HisKA"/>
    <property type="match status" value="1"/>
</dbReference>
<dbReference type="PANTHER" id="PTHR43304:SF1">
    <property type="entry name" value="PAC DOMAIN-CONTAINING PROTEIN"/>
    <property type="match status" value="1"/>
</dbReference>
<feature type="domain" description="PAS" evidence="7">
    <location>
        <begin position="10"/>
        <end position="80"/>
    </location>
</feature>
<evidence type="ECO:0000256" key="1">
    <source>
        <dbReference type="ARBA" id="ARBA00000085"/>
    </source>
</evidence>
<dbReference type="Gene3D" id="1.10.287.130">
    <property type="match status" value="1"/>
</dbReference>
<dbReference type="EC" id="2.7.13.3" evidence="2"/>
<evidence type="ECO:0000256" key="5">
    <source>
        <dbReference type="ARBA" id="ARBA00022777"/>
    </source>
</evidence>
<evidence type="ECO:0000259" key="7">
    <source>
        <dbReference type="PROSITE" id="PS50112"/>
    </source>
</evidence>
<keyword evidence="3" id="KW-0597">Phosphoprotein</keyword>
<dbReference type="SUPFAM" id="SSF55874">
    <property type="entry name" value="ATPase domain of HSP90 chaperone/DNA topoisomerase II/histidine kinase"/>
    <property type="match status" value="1"/>
</dbReference>
<keyword evidence="4" id="KW-0808">Transferase</keyword>
<proteinExistence type="predicted"/>
<dbReference type="InterPro" id="IPR004358">
    <property type="entry name" value="Sig_transdc_His_kin-like_C"/>
</dbReference>
<keyword evidence="5 8" id="KW-0418">Kinase</keyword>
<gene>
    <name evidence="8" type="ORF">I2I05_16730</name>
</gene>
<feature type="domain" description="Histidine kinase" evidence="6">
    <location>
        <begin position="262"/>
        <end position="475"/>
    </location>
</feature>
<dbReference type="Gene3D" id="3.30.450.20">
    <property type="entry name" value="PAS domain"/>
    <property type="match status" value="2"/>
</dbReference>
<reference evidence="8 9" key="1">
    <citation type="submission" date="2020-11" db="EMBL/GenBank/DDBJ databases">
        <authorList>
            <person name="Kim M.K."/>
        </authorList>
    </citation>
    <scope>NUCLEOTIDE SEQUENCE [LARGE SCALE GENOMIC DNA]</scope>
    <source>
        <strain evidence="8 9">BT683</strain>
    </source>
</reference>
<dbReference type="Proteomes" id="UP000597617">
    <property type="component" value="Unassembled WGS sequence"/>
</dbReference>
<dbReference type="GO" id="GO:0016301">
    <property type="term" value="F:kinase activity"/>
    <property type="evidence" value="ECO:0007669"/>
    <property type="project" value="UniProtKB-KW"/>
</dbReference>
<evidence type="ECO:0000313" key="9">
    <source>
        <dbReference type="Proteomes" id="UP000597617"/>
    </source>
</evidence>
<dbReference type="SUPFAM" id="SSF55785">
    <property type="entry name" value="PYP-like sensor domain (PAS domain)"/>
    <property type="match status" value="2"/>
</dbReference>
<sequence>MNDIFQLKESEQRYRALFENNPDLVLFQNREGVIRDANPAYLAVLQRPKDEVVGHHFNEFLPPSLHALFAQKLREAFEGHKVYFDAEVHFVGTSNALRVAVTKVPLVVEGTIAGVYAVLRDVTEVYQSHLVIREQAHKLNTIFESITDAFFVLDHNWRFAYINGEVERLLNVNREHLLGQYLQDVFPADENEIFHQHFRRALDTNQAVHFEAFFRRRALWLDIKAFPSEEGLSVYFSNVTDKVKSQEELYRQNQDLQQFTYIVSHNLRAPLANAIGLVDLLNSLDRDSADYQPTLNNLRTSTQQLDNVLRDMNTILSIRDKQDVDEPEHVPLADVVEQARRNLAEPIAQCGGEVVMDLPAGLSVLGNRAYLYSIFFNLLSNSIKYRSEERRLRVTVSATAQPGAGVRVLFADNGSGFDVDKAGPDVFRLYKRFHTSQPGRGMGLYLVKTHVETMGGRIEVSSTVNAGTCFTLHLR</sequence>
<dbReference type="InterPro" id="IPR013656">
    <property type="entry name" value="PAS_4"/>
</dbReference>
<organism evidence="8 9">
    <name type="scientific">Hymenobacter jeongseonensis</name>
    <dbReference type="NCBI Taxonomy" id="2791027"/>
    <lineage>
        <taxon>Bacteria</taxon>
        <taxon>Pseudomonadati</taxon>
        <taxon>Bacteroidota</taxon>
        <taxon>Cytophagia</taxon>
        <taxon>Cytophagales</taxon>
        <taxon>Hymenobacteraceae</taxon>
        <taxon>Hymenobacter</taxon>
    </lineage>
</organism>
<comment type="catalytic activity">
    <reaction evidence="1">
        <text>ATP + protein L-histidine = ADP + protein N-phospho-L-histidine.</text>
        <dbReference type="EC" id="2.7.13.3"/>
    </reaction>
</comment>
<dbReference type="InterPro" id="IPR035965">
    <property type="entry name" value="PAS-like_dom_sf"/>
</dbReference>